<dbReference type="Gene3D" id="3.30.1330.30">
    <property type="match status" value="1"/>
</dbReference>
<evidence type="ECO:0000313" key="4">
    <source>
        <dbReference type="EMBL" id="JAP94650.1"/>
    </source>
</evidence>
<name>A0A146KCV1_9EUKA</name>
<comment type="similarity">
    <text evidence="1">Belongs to the eukaryotic ribosomal protein eL8 family.</text>
</comment>
<organism evidence="4">
    <name type="scientific">Trepomonas sp. PC1</name>
    <dbReference type="NCBI Taxonomy" id="1076344"/>
    <lineage>
        <taxon>Eukaryota</taxon>
        <taxon>Metamonada</taxon>
        <taxon>Diplomonadida</taxon>
        <taxon>Hexamitidae</taxon>
        <taxon>Hexamitinae</taxon>
        <taxon>Trepomonas</taxon>
    </lineage>
</organism>
<sequence length="137" mass="15875">PSFTINEDDVLINELANPIIEQKYEKKTFEFVFEQQQKKNVFRGVKEVKKAIRKNHKGLVILSADTHPFDVISAFPVTCEEKNLKYYYVRSKHQLSKACGTKQTAAVVMVPEPKDKEDQKKYKKLSEKAEELAKINE</sequence>
<feature type="non-terminal residue" evidence="4">
    <location>
        <position position="1"/>
    </location>
</feature>
<protein>
    <submittedName>
        <fullName evidence="4">H/ACA ribonucleoprotein complex subunit 2-like protein</fullName>
    </submittedName>
</protein>
<reference evidence="4" key="1">
    <citation type="submission" date="2015-07" db="EMBL/GenBank/DDBJ databases">
        <title>Adaptation to a free-living lifestyle via gene acquisitions in the diplomonad Trepomonas sp. PC1.</title>
        <authorList>
            <person name="Xu F."/>
            <person name="Jerlstrom-Hultqvist J."/>
            <person name="Kolisko M."/>
            <person name="Simpson A.G.B."/>
            <person name="Roger A.J."/>
            <person name="Svard S.G."/>
            <person name="Andersson J.O."/>
        </authorList>
    </citation>
    <scope>NUCLEOTIDE SEQUENCE</scope>
    <source>
        <strain evidence="4">PC1</strain>
    </source>
</reference>
<evidence type="ECO:0000256" key="1">
    <source>
        <dbReference type="ARBA" id="ARBA00007337"/>
    </source>
</evidence>
<gene>
    <name evidence="4" type="ORF">TPC1_12621</name>
</gene>
<dbReference type="Pfam" id="PF01248">
    <property type="entry name" value="Ribosomal_L7Ae"/>
    <property type="match status" value="1"/>
</dbReference>
<dbReference type="SUPFAM" id="SSF55315">
    <property type="entry name" value="L30e-like"/>
    <property type="match status" value="1"/>
</dbReference>
<dbReference type="InterPro" id="IPR004038">
    <property type="entry name" value="Ribosomal_eL8/eL30/eS12/Gad45"/>
</dbReference>
<evidence type="ECO:0000256" key="2">
    <source>
        <dbReference type="ARBA" id="ARBA00023274"/>
    </source>
</evidence>
<dbReference type="PRINTS" id="PR00881">
    <property type="entry name" value="L7ARS6FAMILY"/>
</dbReference>
<dbReference type="EMBL" id="GDID01001956">
    <property type="protein sequence ID" value="JAP94650.1"/>
    <property type="molecule type" value="Transcribed_RNA"/>
</dbReference>
<evidence type="ECO:0000259" key="3">
    <source>
        <dbReference type="Pfam" id="PF01248"/>
    </source>
</evidence>
<feature type="domain" description="Ribosomal protein eL8/eL30/eS12/Gadd45" evidence="3">
    <location>
        <begin position="36"/>
        <end position="118"/>
    </location>
</feature>
<dbReference type="InterPro" id="IPR029064">
    <property type="entry name" value="Ribosomal_eL30-like_sf"/>
</dbReference>
<keyword evidence="2 4" id="KW-0687">Ribonucleoprotein</keyword>
<accession>A0A146KCV1</accession>
<feature type="non-terminal residue" evidence="4">
    <location>
        <position position="137"/>
    </location>
</feature>
<dbReference type="AlphaFoldDB" id="A0A146KCV1"/>
<proteinExistence type="inferred from homology"/>
<dbReference type="InterPro" id="IPR018492">
    <property type="entry name" value="Ribosomal_eL8/Nhp2"/>
</dbReference>
<dbReference type="GO" id="GO:1990904">
    <property type="term" value="C:ribonucleoprotein complex"/>
    <property type="evidence" value="ECO:0007669"/>
    <property type="project" value="UniProtKB-KW"/>
</dbReference>